<dbReference type="EMBL" id="CP134537">
    <property type="protein sequence ID" value="WNH10856.1"/>
    <property type="molecule type" value="Genomic_DNA"/>
</dbReference>
<evidence type="ECO:0000313" key="1">
    <source>
        <dbReference type="EMBL" id="WNH10856.1"/>
    </source>
</evidence>
<dbReference type="InterPro" id="IPR027417">
    <property type="entry name" value="P-loop_NTPase"/>
</dbReference>
<dbReference type="RefSeq" id="WP_415867077.1">
    <property type="nucleotide sequence ID" value="NZ_CP134537.1"/>
</dbReference>
<reference evidence="1 2" key="1">
    <citation type="submission" date="2023-09" db="EMBL/GenBank/DDBJ databases">
        <title>Thalassobella suaedae gen. nov., sp. nov., a marine bacterium of the family Flavobacteriaceae isolated from a halophyte Suaeda japonica.</title>
        <authorList>
            <person name="Lee S.Y."/>
            <person name="Hwang C.Y."/>
        </authorList>
    </citation>
    <scope>NUCLEOTIDE SEQUENCE [LARGE SCALE GENOMIC DNA]</scope>
    <source>
        <strain evidence="1 2">HL-DH14</strain>
    </source>
</reference>
<dbReference type="Gene3D" id="3.40.50.300">
    <property type="entry name" value="P-loop containing nucleotide triphosphate hydrolases"/>
    <property type="match status" value="1"/>
</dbReference>
<name>A0ABY9XY11_9FLAO</name>
<keyword evidence="1" id="KW-0067">ATP-binding</keyword>
<accession>A0ABY9XY11</accession>
<keyword evidence="1" id="KW-0547">Nucleotide-binding</keyword>
<organism evidence="1 2">
    <name type="scientific">Thalassobellus suaedae</name>
    <dbReference type="NCBI Taxonomy" id="3074124"/>
    <lineage>
        <taxon>Bacteria</taxon>
        <taxon>Pseudomonadati</taxon>
        <taxon>Bacteroidota</taxon>
        <taxon>Flavobacteriia</taxon>
        <taxon>Flavobacteriales</taxon>
        <taxon>Flavobacteriaceae</taxon>
        <taxon>Thalassobellus</taxon>
    </lineage>
</organism>
<gene>
    <name evidence="1" type="ORF">RHP51_09570</name>
</gene>
<dbReference type="Proteomes" id="UP001302806">
    <property type="component" value="Chromosome"/>
</dbReference>
<protein>
    <submittedName>
        <fullName evidence="1">ATP-binding protein</fullName>
    </submittedName>
</protein>
<proteinExistence type="predicted"/>
<dbReference type="SUPFAM" id="SSF52540">
    <property type="entry name" value="P-loop containing nucleoside triphosphate hydrolases"/>
    <property type="match status" value="1"/>
</dbReference>
<dbReference type="GO" id="GO:0005524">
    <property type="term" value="F:ATP binding"/>
    <property type="evidence" value="ECO:0007669"/>
    <property type="project" value="UniProtKB-KW"/>
</dbReference>
<evidence type="ECO:0000313" key="2">
    <source>
        <dbReference type="Proteomes" id="UP001302806"/>
    </source>
</evidence>
<sequence>MNNRKIIFVGGIHAVGKGTVCEKLSQKFNFEHLSASQVLKWNEISDSKNKKVQNFSTTQDRLLTNLNRIIEPDKKYLLDGHFTLLNSNGEPEKIDESTFVGIQPQSIILLTSEPKIIFDRLKQRDNTKYKLSVLEKMQEMEVEHAKYISKKLDIPLFTVIDGDTSSIFEYLEKL</sequence>
<dbReference type="Pfam" id="PF13207">
    <property type="entry name" value="AAA_17"/>
    <property type="match status" value="1"/>
</dbReference>